<keyword evidence="2 3" id="KW-0418">Kinase</keyword>
<dbReference type="RefSeq" id="WP_123421297.1">
    <property type="nucleotide sequence ID" value="NZ_RJUL01000004.1"/>
</dbReference>
<reference evidence="3 4" key="1">
    <citation type="submission" date="2018-11" db="EMBL/GenBank/DDBJ databases">
        <title>Genomic Encyclopedia of Type Strains, Phase IV (KMG-IV): sequencing the most valuable type-strain genomes for metagenomic binning, comparative biology and taxonomic classification.</title>
        <authorList>
            <person name="Goeker M."/>
        </authorList>
    </citation>
    <scope>NUCLEOTIDE SEQUENCE [LARGE SCALE GENOMIC DNA]</scope>
    <source>
        <strain evidence="3 4">DSM 21945</strain>
    </source>
</reference>
<accession>A0A3N1PH77</accession>
<dbReference type="Proteomes" id="UP000268033">
    <property type="component" value="Unassembled WGS sequence"/>
</dbReference>
<evidence type="ECO:0000256" key="1">
    <source>
        <dbReference type="ARBA" id="ARBA00009460"/>
    </source>
</evidence>
<evidence type="ECO:0000313" key="4">
    <source>
        <dbReference type="Proteomes" id="UP000268033"/>
    </source>
</evidence>
<dbReference type="Gene3D" id="3.30.200.20">
    <property type="entry name" value="Phosphorylase Kinase, domain 1"/>
    <property type="match status" value="1"/>
</dbReference>
<evidence type="ECO:0000256" key="2">
    <source>
        <dbReference type="PIRNR" id="PIRNR006221"/>
    </source>
</evidence>
<dbReference type="STRING" id="584787.GCA_001247655_02518"/>
<dbReference type="InterPro" id="IPR016477">
    <property type="entry name" value="Fructo-/Ketosamine-3-kinase"/>
</dbReference>
<comment type="caution">
    <text evidence="3">The sequence shown here is derived from an EMBL/GenBank/DDBJ whole genome shotgun (WGS) entry which is preliminary data.</text>
</comment>
<dbReference type="SUPFAM" id="SSF56112">
    <property type="entry name" value="Protein kinase-like (PK-like)"/>
    <property type="match status" value="1"/>
</dbReference>
<keyword evidence="2" id="KW-0808">Transferase</keyword>
<dbReference type="PANTHER" id="PTHR12149:SF8">
    <property type="entry name" value="PROTEIN-RIBULOSAMINE 3-KINASE"/>
    <property type="match status" value="1"/>
</dbReference>
<dbReference type="Pfam" id="PF03881">
    <property type="entry name" value="Fructosamin_kin"/>
    <property type="match status" value="1"/>
</dbReference>
<dbReference type="InterPro" id="IPR011009">
    <property type="entry name" value="Kinase-like_dom_sf"/>
</dbReference>
<dbReference type="Gene3D" id="3.90.1200.10">
    <property type="match status" value="1"/>
</dbReference>
<comment type="similarity">
    <text evidence="1 2">Belongs to the fructosamine kinase family.</text>
</comment>
<gene>
    <name evidence="3" type="ORF">EDC28_10477</name>
</gene>
<dbReference type="GO" id="GO:0016301">
    <property type="term" value="F:kinase activity"/>
    <property type="evidence" value="ECO:0007669"/>
    <property type="project" value="UniProtKB-UniRule"/>
</dbReference>
<organism evidence="3 4">
    <name type="scientific">Gallaecimonas pentaromativorans</name>
    <dbReference type="NCBI Taxonomy" id="584787"/>
    <lineage>
        <taxon>Bacteria</taxon>
        <taxon>Pseudomonadati</taxon>
        <taxon>Pseudomonadota</taxon>
        <taxon>Gammaproteobacteria</taxon>
        <taxon>Enterobacterales</taxon>
        <taxon>Gallaecimonadaceae</taxon>
        <taxon>Gallaecimonas</taxon>
    </lineage>
</organism>
<dbReference type="PANTHER" id="PTHR12149">
    <property type="entry name" value="FRUCTOSAMINE 3 KINASE-RELATED PROTEIN"/>
    <property type="match status" value="1"/>
</dbReference>
<evidence type="ECO:0000313" key="3">
    <source>
        <dbReference type="EMBL" id="ROQ27429.1"/>
    </source>
</evidence>
<proteinExistence type="inferred from homology"/>
<dbReference type="PIRSF" id="PIRSF006221">
    <property type="entry name" value="Ketosamine-3-kinase"/>
    <property type="match status" value="1"/>
</dbReference>
<sequence>MWHALQEEISAFIGRPFVLSERRLHQTGPRWQSYVVGDGRLSLFVKISESCHLEQLQAEAFGLGELSRFGPLRSPEVVCVGATRGFAYLVLEYLDFAAPSCLGWQRLGEGLAALHQRQDQAMYGFDEDNFIGNSPQPNAWHKHWHRFFCEQRLSFQLGMLAEKGLILPQQEALLDCACRLLKHHQPTPSLLHGDLWRGNIGFINDQPVFYDPACYYGDREADIAMTELFGRFDPDFYAAYDDTLALDENYESRRELYNLYHLLNHANLFGEHYWQQAQQSASALLNLYHHQ</sequence>
<dbReference type="EMBL" id="RJUL01000004">
    <property type="protein sequence ID" value="ROQ27429.1"/>
    <property type="molecule type" value="Genomic_DNA"/>
</dbReference>
<name>A0A3N1PH77_9GAMM</name>
<protein>
    <submittedName>
        <fullName evidence="3">Fructosamine-3-kinase</fullName>
    </submittedName>
</protein>
<dbReference type="AlphaFoldDB" id="A0A3N1PH77"/>
<keyword evidence="4" id="KW-1185">Reference proteome</keyword>